<dbReference type="Pfam" id="PF04995">
    <property type="entry name" value="CcmD"/>
    <property type="match status" value="1"/>
</dbReference>
<keyword evidence="6 12" id="KW-1003">Cell membrane</keyword>
<keyword evidence="14" id="KW-1185">Reference proteome</keyword>
<evidence type="ECO:0000256" key="12">
    <source>
        <dbReference type="RuleBase" id="RU363101"/>
    </source>
</evidence>
<evidence type="ECO:0000256" key="11">
    <source>
        <dbReference type="ARBA" id="ARBA00023136"/>
    </source>
</evidence>
<dbReference type="PANTHER" id="PTHR37531:SF1">
    <property type="entry name" value="HEME EXPORTER PROTEIN D"/>
    <property type="match status" value="1"/>
</dbReference>
<evidence type="ECO:0000256" key="1">
    <source>
        <dbReference type="ARBA" id="ARBA00002442"/>
    </source>
</evidence>
<evidence type="ECO:0000256" key="3">
    <source>
        <dbReference type="ARBA" id="ARBA00008741"/>
    </source>
</evidence>
<sequence length="64" mass="7458">MNWNSWSEFFHMGGYAFYVWGSYAVTAVLIAGEILFLRAHRRKALELARRTVKYGKVENNEETA</sequence>
<dbReference type="GO" id="GO:0005886">
    <property type="term" value="C:plasma membrane"/>
    <property type="evidence" value="ECO:0007669"/>
    <property type="project" value="UniProtKB-SubCell"/>
</dbReference>
<gene>
    <name evidence="13" type="ORF">SKTS_19610</name>
</gene>
<keyword evidence="10 12" id="KW-1133">Transmembrane helix</keyword>
<evidence type="ECO:0000256" key="4">
    <source>
        <dbReference type="ARBA" id="ARBA00016461"/>
    </source>
</evidence>
<proteinExistence type="inferred from homology"/>
<keyword evidence="11 12" id="KW-0472">Membrane</keyword>
<evidence type="ECO:0000256" key="7">
    <source>
        <dbReference type="ARBA" id="ARBA00022519"/>
    </source>
</evidence>
<evidence type="ECO:0000256" key="6">
    <source>
        <dbReference type="ARBA" id="ARBA00022475"/>
    </source>
</evidence>
<keyword evidence="7 12" id="KW-0997">Cell inner membrane</keyword>
<dbReference type="NCBIfam" id="TIGR03141">
    <property type="entry name" value="cytochro_ccmD"/>
    <property type="match status" value="1"/>
</dbReference>
<dbReference type="EMBL" id="AP022853">
    <property type="protein sequence ID" value="BCB27075.1"/>
    <property type="molecule type" value="Genomic_DNA"/>
</dbReference>
<evidence type="ECO:0000256" key="5">
    <source>
        <dbReference type="ARBA" id="ARBA00022448"/>
    </source>
</evidence>
<dbReference type="InterPro" id="IPR007078">
    <property type="entry name" value="Haem_export_protD_CcmD"/>
</dbReference>
<feature type="transmembrane region" description="Helical" evidence="12">
    <location>
        <begin position="15"/>
        <end position="37"/>
    </location>
</feature>
<protein>
    <recommendedName>
        <fullName evidence="4 12">Heme exporter protein D</fullName>
    </recommendedName>
</protein>
<organism evidence="13 14">
    <name type="scientific">Sulfurimicrobium lacus</name>
    <dbReference type="NCBI Taxonomy" id="2715678"/>
    <lineage>
        <taxon>Bacteria</taxon>
        <taxon>Pseudomonadati</taxon>
        <taxon>Pseudomonadota</taxon>
        <taxon>Betaproteobacteria</taxon>
        <taxon>Nitrosomonadales</taxon>
        <taxon>Sulfuricellaceae</taxon>
        <taxon>Sulfurimicrobium</taxon>
    </lineage>
</organism>
<dbReference type="AlphaFoldDB" id="A0A6F8VE90"/>
<reference evidence="14" key="1">
    <citation type="submission" date="2020-03" db="EMBL/GenBank/DDBJ databases">
        <title>Complete genome sequence of sulfur-oxidizing bacterium skT11.</title>
        <authorList>
            <person name="Kanda M."/>
            <person name="Kojima H."/>
            <person name="Fukui M."/>
        </authorList>
    </citation>
    <scope>NUCLEOTIDE SEQUENCE [LARGE SCALE GENOMIC DNA]</scope>
    <source>
        <strain evidence="14">skT11</strain>
    </source>
</reference>
<dbReference type="GO" id="GO:0015886">
    <property type="term" value="P:heme transport"/>
    <property type="evidence" value="ECO:0007669"/>
    <property type="project" value="InterPro"/>
</dbReference>
<dbReference type="KEGG" id="slac:SKTS_19610"/>
<keyword evidence="5 12" id="KW-0813">Transport</keyword>
<evidence type="ECO:0000256" key="9">
    <source>
        <dbReference type="ARBA" id="ARBA00022748"/>
    </source>
</evidence>
<name>A0A6F8VE90_9PROT</name>
<accession>A0A6F8VE90</accession>
<dbReference type="InterPro" id="IPR052075">
    <property type="entry name" value="Heme_exporter_D"/>
</dbReference>
<evidence type="ECO:0000313" key="14">
    <source>
        <dbReference type="Proteomes" id="UP000502260"/>
    </source>
</evidence>
<dbReference type="GO" id="GO:0017004">
    <property type="term" value="P:cytochrome complex assembly"/>
    <property type="evidence" value="ECO:0007669"/>
    <property type="project" value="UniProtKB-KW"/>
</dbReference>
<dbReference type="PANTHER" id="PTHR37531">
    <property type="entry name" value="HEME EXPORTER PROTEIN D"/>
    <property type="match status" value="1"/>
</dbReference>
<comment type="function">
    <text evidence="1 12">Required for the export of heme to the periplasm for the biogenesis of c-type cytochromes.</text>
</comment>
<dbReference type="RefSeq" id="WP_173064052.1">
    <property type="nucleotide sequence ID" value="NZ_AP022853.1"/>
</dbReference>
<evidence type="ECO:0000256" key="10">
    <source>
        <dbReference type="ARBA" id="ARBA00022989"/>
    </source>
</evidence>
<dbReference type="Proteomes" id="UP000502260">
    <property type="component" value="Chromosome"/>
</dbReference>
<comment type="similarity">
    <text evidence="3 12">Belongs to the CcmD/CycX/HelD family.</text>
</comment>
<evidence type="ECO:0000256" key="8">
    <source>
        <dbReference type="ARBA" id="ARBA00022692"/>
    </source>
</evidence>
<comment type="subcellular location">
    <subcellularLocation>
        <location evidence="2 12">Cell inner membrane</location>
        <topology evidence="2 12">Single-pass membrane protein</topology>
    </subcellularLocation>
</comment>
<keyword evidence="8 12" id="KW-0812">Transmembrane</keyword>
<evidence type="ECO:0000313" key="13">
    <source>
        <dbReference type="EMBL" id="BCB27075.1"/>
    </source>
</evidence>
<evidence type="ECO:0000256" key="2">
    <source>
        <dbReference type="ARBA" id="ARBA00004377"/>
    </source>
</evidence>
<dbReference type="GO" id="GO:1903607">
    <property type="term" value="P:cytochrome c biosynthetic process"/>
    <property type="evidence" value="ECO:0007669"/>
    <property type="project" value="TreeGrafter"/>
</dbReference>
<keyword evidence="9 12" id="KW-0201">Cytochrome c-type biogenesis</keyword>